<feature type="domain" description="Luciferase-like" evidence="6">
    <location>
        <begin position="26"/>
        <end position="382"/>
    </location>
</feature>
<dbReference type="CDD" id="cd01095">
    <property type="entry name" value="Nitrilotriacetate_monoxgenase"/>
    <property type="match status" value="1"/>
</dbReference>
<dbReference type="PANTHER" id="PTHR30011">
    <property type="entry name" value="ALKANESULFONATE MONOOXYGENASE-RELATED"/>
    <property type="match status" value="1"/>
</dbReference>
<comment type="caution">
    <text evidence="7">The sequence shown here is derived from an EMBL/GenBank/DDBJ whole genome shotgun (WGS) entry which is preliminary data.</text>
</comment>
<dbReference type="Gene3D" id="3.20.20.30">
    <property type="entry name" value="Luciferase-like domain"/>
    <property type="match status" value="1"/>
</dbReference>
<dbReference type="Pfam" id="PF00296">
    <property type="entry name" value="Bac_luciferase"/>
    <property type="match status" value="1"/>
</dbReference>
<dbReference type="SUPFAM" id="SSF51679">
    <property type="entry name" value="Bacterial luciferase-like"/>
    <property type="match status" value="1"/>
</dbReference>
<name>A0ABV7UKG2_9HYPH</name>
<gene>
    <name evidence="7" type="ORF">ACFONL_16810</name>
</gene>
<keyword evidence="4" id="KW-0503">Monooxygenase</keyword>
<dbReference type="GO" id="GO:0016491">
    <property type="term" value="F:oxidoreductase activity"/>
    <property type="evidence" value="ECO:0007669"/>
    <property type="project" value="UniProtKB-KW"/>
</dbReference>
<evidence type="ECO:0000256" key="5">
    <source>
        <dbReference type="ARBA" id="ARBA00033748"/>
    </source>
</evidence>
<keyword evidence="1" id="KW-0285">Flavoprotein</keyword>
<evidence type="ECO:0000313" key="7">
    <source>
        <dbReference type="EMBL" id="MFC3639003.1"/>
    </source>
</evidence>
<evidence type="ECO:0000259" key="6">
    <source>
        <dbReference type="Pfam" id="PF00296"/>
    </source>
</evidence>
<evidence type="ECO:0000256" key="3">
    <source>
        <dbReference type="ARBA" id="ARBA00023002"/>
    </source>
</evidence>
<dbReference type="InterPro" id="IPR011251">
    <property type="entry name" value="Luciferase-like_dom"/>
</dbReference>
<sequence>MSARQLHLNVNILTAGFFNSAWRATTHGAEAFISADHYVRVAQAAERGTLDAIFLADVPAITERPAYRPFYALEPTVILAAVARATSHIGLIATASTSYNEPYNIARRFASLDLVSGGRAGLNVVTTADPRASRNFGFDDVAEHGARYERAAEFTDVVKGLWNSWEDGALVGDQASGVFADESRIHDLNHVGRHYRVQGALNVPRSPQGHPVIVQAGGSDDGRELAARHAEAVFSVANAIPDGKAFADDIRARAARYGRRGDEIVVLPGLATVIGATEEEARRREDWLWSLVPPEFAVQRVAKMLGVEPETLDLDQPLPGSLLGDAKGWQTFSRALVELSVNDGLTVRQLIRRIGGGIGHRLIVGTPEQIADDIAAWFHAGAADGFNLMPDVVPDGLDVFVDEVVPLLRRKGIFREAYAGSTLRAHFGLEKPAGRPRLRRAAG</sequence>
<organism evidence="7 8">
    <name type="scientific">Camelimonas fluminis</name>
    <dbReference type="NCBI Taxonomy" id="1576911"/>
    <lineage>
        <taxon>Bacteria</taxon>
        <taxon>Pseudomonadati</taxon>
        <taxon>Pseudomonadota</taxon>
        <taxon>Alphaproteobacteria</taxon>
        <taxon>Hyphomicrobiales</taxon>
        <taxon>Chelatococcaceae</taxon>
        <taxon>Camelimonas</taxon>
    </lineage>
</organism>
<dbReference type="NCBIfam" id="TIGR03860">
    <property type="entry name" value="FMN_nitrolo"/>
    <property type="match status" value="1"/>
</dbReference>
<comment type="similarity">
    <text evidence="5">Belongs to the NtaA/SnaA/DszA monooxygenase family.</text>
</comment>
<accession>A0ABV7UKG2</accession>
<dbReference type="Proteomes" id="UP001595704">
    <property type="component" value="Unassembled WGS sequence"/>
</dbReference>
<dbReference type="InterPro" id="IPR051260">
    <property type="entry name" value="Diverse_substr_monoxygenases"/>
</dbReference>
<proteinExistence type="inferred from homology"/>
<dbReference type="EC" id="1.-.-.-" evidence="7"/>
<dbReference type="PIRSF" id="PIRSF000337">
    <property type="entry name" value="NTA_MOA"/>
    <property type="match status" value="1"/>
</dbReference>
<dbReference type="InterPro" id="IPR016215">
    <property type="entry name" value="NTA_MOA"/>
</dbReference>
<keyword evidence="2" id="KW-0288">FMN</keyword>
<keyword evidence="3 7" id="KW-0560">Oxidoreductase</keyword>
<evidence type="ECO:0000313" key="8">
    <source>
        <dbReference type="Proteomes" id="UP001595704"/>
    </source>
</evidence>
<protein>
    <submittedName>
        <fullName evidence="7">LLM class flavin-dependent oxidoreductase</fullName>
        <ecNumber evidence="7">1.-.-.-</ecNumber>
    </submittedName>
</protein>
<evidence type="ECO:0000256" key="4">
    <source>
        <dbReference type="ARBA" id="ARBA00023033"/>
    </source>
</evidence>
<dbReference type="PANTHER" id="PTHR30011:SF16">
    <property type="entry name" value="C2H2 FINGER DOMAIN TRANSCRIPTION FACTOR (EUROFUNG)-RELATED"/>
    <property type="match status" value="1"/>
</dbReference>
<dbReference type="EMBL" id="JBHRYC010000086">
    <property type="protein sequence ID" value="MFC3639003.1"/>
    <property type="molecule type" value="Genomic_DNA"/>
</dbReference>
<reference evidence="8" key="1">
    <citation type="journal article" date="2019" name="Int. J. Syst. Evol. Microbiol.">
        <title>The Global Catalogue of Microorganisms (GCM) 10K type strain sequencing project: providing services to taxonomists for standard genome sequencing and annotation.</title>
        <authorList>
            <consortium name="The Broad Institute Genomics Platform"/>
            <consortium name="The Broad Institute Genome Sequencing Center for Infectious Disease"/>
            <person name="Wu L."/>
            <person name="Ma J."/>
        </authorList>
    </citation>
    <scope>NUCLEOTIDE SEQUENCE [LARGE SCALE GENOMIC DNA]</scope>
    <source>
        <strain evidence="8">KCTC 42282</strain>
    </source>
</reference>
<dbReference type="RefSeq" id="WP_191318370.1">
    <property type="nucleotide sequence ID" value="NZ_BNCG01000003.1"/>
</dbReference>
<keyword evidence="8" id="KW-1185">Reference proteome</keyword>
<evidence type="ECO:0000256" key="2">
    <source>
        <dbReference type="ARBA" id="ARBA00022643"/>
    </source>
</evidence>
<dbReference type="InterPro" id="IPR036661">
    <property type="entry name" value="Luciferase-like_sf"/>
</dbReference>
<evidence type="ECO:0000256" key="1">
    <source>
        <dbReference type="ARBA" id="ARBA00022630"/>
    </source>
</evidence>